<feature type="region of interest" description="Disordered" evidence="1">
    <location>
        <begin position="1"/>
        <end position="44"/>
    </location>
</feature>
<evidence type="ECO:0000256" key="2">
    <source>
        <dbReference type="SAM" id="Phobius"/>
    </source>
</evidence>
<dbReference type="Proteomes" id="UP000185904">
    <property type="component" value="Unassembled WGS sequence"/>
</dbReference>
<reference evidence="3 4" key="1">
    <citation type="submission" date="2016-03" db="EMBL/GenBank/DDBJ databases">
        <title>The draft genome sequence of Fonsecaea nubica causative agent of cutaneous subcutaneous infection in human host.</title>
        <authorList>
            <person name="Costa F."/>
            <person name="Sybren D.H."/>
            <person name="Raittz R.T."/>
            <person name="Weiss V.A."/>
            <person name="Leao A.C."/>
            <person name="Gomes R."/>
            <person name="De Souza E.M."/>
            <person name="Pedrosa F.O."/>
            <person name="Steffens M.B."/>
            <person name="Bombassaro A."/>
            <person name="Tadra-Sfeir M.Z."/>
            <person name="Moreno L.F."/>
            <person name="Najafzadeh M.J."/>
            <person name="Felipe M.S."/>
            <person name="Teixeira M."/>
            <person name="Sun J."/>
            <person name="Xi L."/>
            <person name="Castro M.A."/>
            <person name="Vicente V.A."/>
        </authorList>
    </citation>
    <scope>NUCLEOTIDE SEQUENCE [LARGE SCALE GENOMIC DNA]</scope>
    <source>
        <strain evidence="3 4">CBS 269.64</strain>
    </source>
</reference>
<keyword evidence="2" id="KW-0812">Transmembrane</keyword>
<feature type="compositionally biased region" description="Basic residues" evidence="1">
    <location>
        <begin position="404"/>
        <end position="415"/>
    </location>
</feature>
<dbReference type="OrthoDB" id="4941332at2759"/>
<sequence>MDAENQQQKSQAPQTQSEPGSAISQQPAARESMDASGVSNRVGLRGGGEGEDICCGFGTTKEDNHSRIPIPSPLPSASPTVSSRTMTPPSAWPAMNPVVDAFCHWIGLDYFYEWQRWGNLGHFLSVCRLVDTNGVRQLHWNINTWTDDEVLAWKQSYMTTCSSIEVAGAIFASVGLTALQLPNMDSTHWSARALLTCSMILGVLSVVFAASQQSDIGMLNKPLDIRLFLSRGKAVATQRGYRYRKPFALLPLESSVAALKQFDLPKVVLNLAVLLYIVGVGVYLLYAWLYRVEPAGGRDDFRNVFIAFAATVGVVYLYVAVVGALAYADNRKRTEDFDLDRTTTFAKPASQVQLEEWLRALQDMQSTTLESANVYIRLQTAVDDLKAKWDADRDEFEHRKKVMRTAQKNNRKRHARDAPAAAAHHA</sequence>
<comment type="caution">
    <text evidence="3">The sequence shown here is derived from an EMBL/GenBank/DDBJ whole genome shotgun (WGS) entry which is preliminary data.</text>
</comment>
<evidence type="ECO:0000313" key="3">
    <source>
        <dbReference type="EMBL" id="OAL36409.1"/>
    </source>
</evidence>
<dbReference type="AlphaFoldDB" id="A0A178D2X0"/>
<feature type="region of interest" description="Disordered" evidence="1">
    <location>
        <begin position="404"/>
        <end position="426"/>
    </location>
</feature>
<keyword evidence="2" id="KW-0472">Membrane</keyword>
<evidence type="ECO:0000256" key="1">
    <source>
        <dbReference type="SAM" id="MobiDB-lite"/>
    </source>
</evidence>
<dbReference type="GeneID" id="34587725"/>
<accession>A0A178D2X0</accession>
<evidence type="ECO:0000313" key="4">
    <source>
        <dbReference type="Proteomes" id="UP000185904"/>
    </source>
</evidence>
<keyword evidence="2" id="KW-1133">Transmembrane helix</keyword>
<feature type="compositionally biased region" description="Low complexity" evidence="1">
    <location>
        <begin position="1"/>
        <end position="16"/>
    </location>
</feature>
<feature type="compositionally biased region" description="Polar residues" evidence="1">
    <location>
        <begin position="17"/>
        <end position="27"/>
    </location>
</feature>
<dbReference type="EMBL" id="LVCJ01000022">
    <property type="protein sequence ID" value="OAL36409.1"/>
    <property type="molecule type" value="Genomic_DNA"/>
</dbReference>
<feature type="transmembrane region" description="Helical" evidence="2">
    <location>
        <begin position="304"/>
        <end position="328"/>
    </location>
</feature>
<gene>
    <name evidence="3" type="ORF">AYO20_04305</name>
</gene>
<feature type="transmembrane region" description="Helical" evidence="2">
    <location>
        <begin position="164"/>
        <end position="181"/>
    </location>
</feature>
<dbReference type="RefSeq" id="XP_022501421.1">
    <property type="nucleotide sequence ID" value="XM_022642603.1"/>
</dbReference>
<name>A0A178D2X0_9EURO</name>
<feature type="transmembrane region" description="Helical" evidence="2">
    <location>
        <begin position="267"/>
        <end position="289"/>
    </location>
</feature>
<protein>
    <submittedName>
        <fullName evidence="3">Uncharacterized protein</fullName>
    </submittedName>
</protein>
<keyword evidence="4" id="KW-1185">Reference proteome</keyword>
<feature type="region of interest" description="Disordered" evidence="1">
    <location>
        <begin position="63"/>
        <end position="85"/>
    </location>
</feature>
<organism evidence="3 4">
    <name type="scientific">Fonsecaea nubica</name>
    <dbReference type="NCBI Taxonomy" id="856822"/>
    <lineage>
        <taxon>Eukaryota</taxon>
        <taxon>Fungi</taxon>
        <taxon>Dikarya</taxon>
        <taxon>Ascomycota</taxon>
        <taxon>Pezizomycotina</taxon>
        <taxon>Eurotiomycetes</taxon>
        <taxon>Chaetothyriomycetidae</taxon>
        <taxon>Chaetothyriales</taxon>
        <taxon>Herpotrichiellaceae</taxon>
        <taxon>Fonsecaea</taxon>
    </lineage>
</organism>
<proteinExistence type="predicted"/>
<feature type="transmembrane region" description="Helical" evidence="2">
    <location>
        <begin position="193"/>
        <end position="211"/>
    </location>
</feature>